<evidence type="ECO:0000256" key="7">
    <source>
        <dbReference type="ARBA" id="ARBA00022989"/>
    </source>
</evidence>
<evidence type="ECO:0000256" key="3">
    <source>
        <dbReference type="ARBA" id="ARBA00009105"/>
    </source>
</evidence>
<evidence type="ECO:0000256" key="5">
    <source>
        <dbReference type="ARBA" id="ARBA00022692"/>
    </source>
</evidence>
<name>A0A5N7CZ16_9EURO</name>
<accession>A0A5N7CZ16</accession>
<dbReference type="EMBL" id="ML736847">
    <property type="protein sequence ID" value="KAE8398823.1"/>
    <property type="molecule type" value="Genomic_DNA"/>
</dbReference>
<sequence>MPQLLRQNVVPSQNHRCGLPGRFLAAFCLLSAHYFWHKEPPNLVRPLQERRSRLWQHLHPLLKKYVPDCPKPIQNGSPGLPRFDAIHETPRQNLLTNVDEILQPMQSAHDGVVQAIQNFDIGDAFVPGTVGIVSSAGGTYLPTFVVSLSLLRRTGSTLPVELFMKDRTEYEGHICEVVLPQLGAKCLVLSEILADGNETKSIQPIEGFQIKSFAMLFSSFEKFLWLDADCVPLHDPMALLQSEPFPSTGLVTWPATKAGVILVSKSTHTRSLLLAAYYNYYGPNYYYSLLGQGAPGAGDKDTFLHAATALNQSFYAVGETVVDLGNLKPGNPQAAINAGYVQADPIQDYDLTSQGKWRVRDPSVAKPPRVYFIHAGAPEFNPGKELLGPKLQGFDGSPTRLWTYPPEAMRRLGFDAERIFWEETMSVACTMESAFETWNSKSGLCDTVRAHWKAVFENPDIKVPRLTDS</sequence>
<keyword evidence="4 10" id="KW-0808">Transferase</keyword>
<dbReference type="RefSeq" id="XP_031936142.1">
    <property type="nucleotide sequence ID" value="XM_032088232.1"/>
</dbReference>
<evidence type="ECO:0000256" key="6">
    <source>
        <dbReference type="ARBA" id="ARBA00022968"/>
    </source>
</evidence>
<dbReference type="GO" id="GO:0046354">
    <property type="term" value="P:mannan biosynthetic process"/>
    <property type="evidence" value="ECO:0007669"/>
    <property type="project" value="TreeGrafter"/>
</dbReference>
<accession>A0A5N6HNV7</accession>
<evidence type="ECO:0000256" key="2">
    <source>
        <dbReference type="ARBA" id="ARBA00004922"/>
    </source>
</evidence>
<dbReference type="OrthoDB" id="4484309at2759"/>
<keyword evidence="5" id="KW-0812">Transmembrane</keyword>
<evidence type="ECO:0000256" key="9">
    <source>
        <dbReference type="ARBA" id="ARBA00023136"/>
    </source>
</evidence>
<keyword evidence="6" id="KW-0735">Signal-anchor</keyword>
<dbReference type="Pfam" id="PF11051">
    <property type="entry name" value="Mannosyl_trans3"/>
    <property type="match status" value="2"/>
</dbReference>
<dbReference type="InterPro" id="IPR022751">
    <property type="entry name" value="Alpha_mannosyltransferase"/>
</dbReference>
<dbReference type="GO" id="GO:0000026">
    <property type="term" value="F:alpha-1,2-mannosyltransferase activity"/>
    <property type="evidence" value="ECO:0007669"/>
    <property type="project" value="TreeGrafter"/>
</dbReference>
<proteinExistence type="inferred from homology"/>
<organism evidence="10 11">
    <name type="scientific">Aspergillus pseudonomiae</name>
    <dbReference type="NCBI Taxonomy" id="1506151"/>
    <lineage>
        <taxon>Eukaryota</taxon>
        <taxon>Fungi</taxon>
        <taxon>Dikarya</taxon>
        <taxon>Ascomycota</taxon>
        <taxon>Pezizomycotina</taxon>
        <taxon>Eurotiomycetes</taxon>
        <taxon>Eurotiomycetidae</taxon>
        <taxon>Eurotiales</taxon>
        <taxon>Aspergillaceae</taxon>
        <taxon>Aspergillus</taxon>
        <taxon>Aspergillus subgen. Circumdati</taxon>
    </lineage>
</organism>
<dbReference type="GeneID" id="43672923"/>
<comment type="subcellular location">
    <subcellularLocation>
        <location evidence="1">Golgi apparatus membrane</location>
        <topology evidence="1">Single-pass type II membrane protein</topology>
    </subcellularLocation>
</comment>
<evidence type="ECO:0000313" key="11">
    <source>
        <dbReference type="Proteomes" id="UP000325579"/>
    </source>
</evidence>
<evidence type="ECO:0000256" key="4">
    <source>
        <dbReference type="ARBA" id="ARBA00022679"/>
    </source>
</evidence>
<evidence type="ECO:0000256" key="1">
    <source>
        <dbReference type="ARBA" id="ARBA00004323"/>
    </source>
</evidence>
<comment type="pathway">
    <text evidence="2">Protein modification; protein glycosylation.</text>
</comment>
<dbReference type="PANTHER" id="PTHR31646:SF1">
    <property type="entry name" value="ALPHA-1,2-MANNOSYLTRANSFERASE MNN2"/>
    <property type="match status" value="1"/>
</dbReference>
<dbReference type="InterPro" id="IPR029044">
    <property type="entry name" value="Nucleotide-diphossugar_trans"/>
</dbReference>
<dbReference type="GO" id="GO:0000139">
    <property type="term" value="C:Golgi membrane"/>
    <property type="evidence" value="ECO:0007669"/>
    <property type="project" value="UniProtKB-SubCell"/>
</dbReference>
<dbReference type="PANTHER" id="PTHR31646">
    <property type="entry name" value="ALPHA-1,2-MANNOSYLTRANSFERASE MNN2"/>
    <property type="match status" value="1"/>
</dbReference>
<gene>
    <name evidence="10" type="ORF">BDV37DRAFT_288142</name>
</gene>
<comment type="similarity">
    <text evidence="3">Belongs to the MNN1/MNT family.</text>
</comment>
<reference evidence="10 11" key="1">
    <citation type="submission" date="2019-04" db="EMBL/GenBank/DDBJ databases">
        <authorList>
            <consortium name="DOE Joint Genome Institute"/>
            <person name="Mondo S."/>
            <person name="Kjaerbolling I."/>
            <person name="Vesth T."/>
            <person name="Frisvad J.C."/>
            <person name="Nybo J.L."/>
            <person name="Theobald S."/>
            <person name="Kildgaard S."/>
            <person name="Isbrandt T."/>
            <person name="Kuo A."/>
            <person name="Sato A."/>
            <person name="Lyhne E.K."/>
            <person name="Kogle M.E."/>
            <person name="Wiebenga A."/>
            <person name="Kun R.S."/>
            <person name="Lubbers R.J."/>
            <person name="Makela M.R."/>
            <person name="Barry K."/>
            <person name="Chovatia M."/>
            <person name="Clum A."/>
            <person name="Daum C."/>
            <person name="Haridas S."/>
            <person name="He G."/>
            <person name="LaButti K."/>
            <person name="Lipzen A."/>
            <person name="Riley R."/>
            <person name="Salamov A."/>
            <person name="Simmons B.A."/>
            <person name="Magnuson J.K."/>
            <person name="Henrissat B."/>
            <person name="Mortensen U.H."/>
            <person name="Larsen T.O."/>
            <person name="Devries R.P."/>
            <person name="Grigoriev I.V."/>
            <person name="Machida M."/>
            <person name="Baker S.E."/>
            <person name="Andersen M.R."/>
            <person name="Cantor M.N."/>
            <person name="Hua S.X."/>
        </authorList>
    </citation>
    <scope>NUCLEOTIDE SEQUENCE [LARGE SCALE GENOMIC DNA]</scope>
    <source>
        <strain evidence="10 11">CBS 119388</strain>
    </source>
</reference>
<evidence type="ECO:0000256" key="8">
    <source>
        <dbReference type="ARBA" id="ARBA00023034"/>
    </source>
</evidence>
<keyword evidence="7" id="KW-1133">Transmembrane helix</keyword>
<keyword evidence="8" id="KW-0333">Golgi apparatus</keyword>
<dbReference type="SUPFAM" id="SSF53448">
    <property type="entry name" value="Nucleotide-diphospho-sugar transferases"/>
    <property type="match status" value="1"/>
</dbReference>
<evidence type="ECO:0000313" key="10">
    <source>
        <dbReference type="EMBL" id="KAE8398823.1"/>
    </source>
</evidence>
<keyword evidence="11" id="KW-1185">Reference proteome</keyword>
<protein>
    <submittedName>
        <fullName evidence="10">Nucleotide-diphospho-sugar transferase</fullName>
    </submittedName>
</protein>
<dbReference type="Proteomes" id="UP000325579">
    <property type="component" value="Unassembled WGS sequence"/>
</dbReference>
<dbReference type="AlphaFoldDB" id="A0A5N7CZ16"/>
<keyword evidence="9" id="KW-0472">Membrane</keyword>